<dbReference type="Gene3D" id="3.40.190.10">
    <property type="entry name" value="Periplasmic binding protein-like II"/>
    <property type="match status" value="1"/>
</dbReference>
<evidence type="ECO:0000256" key="1">
    <source>
        <dbReference type="ARBA" id="ARBA00006987"/>
    </source>
</evidence>
<keyword evidence="2" id="KW-0732">Signal</keyword>
<keyword evidence="4" id="KW-1185">Reference proteome</keyword>
<feature type="chain" id="PRO_5016273769" evidence="2">
    <location>
        <begin position="26"/>
        <end position="360"/>
    </location>
</feature>
<dbReference type="EMBL" id="QGNA01000003">
    <property type="protein sequence ID" value="PWS36301.1"/>
    <property type="molecule type" value="Genomic_DNA"/>
</dbReference>
<comment type="similarity">
    <text evidence="1">Belongs to the UPF0065 (bug) family.</text>
</comment>
<dbReference type="InterPro" id="IPR042100">
    <property type="entry name" value="Bug_dom1"/>
</dbReference>
<dbReference type="PANTHER" id="PTHR42928:SF5">
    <property type="entry name" value="BLR1237 PROTEIN"/>
    <property type="match status" value="1"/>
</dbReference>
<dbReference type="InterPro" id="IPR005064">
    <property type="entry name" value="BUG"/>
</dbReference>
<gene>
    <name evidence="3" type="ORF">DFH01_14080</name>
</gene>
<evidence type="ECO:0000256" key="2">
    <source>
        <dbReference type="SAM" id="SignalP"/>
    </source>
</evidence>
<evidence type="ECO:0000313" key="3">
    <source>
        <dbReference type="EMBL" id="PWS36301.1"/>
    </source>
</evidence>
<sequence>MIRIGRRALLGAAAGAAILPGRAGAQVSFAGRTIEFVIPFAEAGGSDVWARFLAPYIAKYLPGQPTIIIRNIPGGGSITGGNEFAQRARPDGMSFFGSSASTQLPFLLGDRRVRYDYANWVPMIVSPTGGVVYVSSRTGISRGDQIAQLKDKELVFPSQGATGLDVVPILALHMLGLKVRYVFGMRGRGDARLAVERGDASIDHQTTPAWLTQVVPMVQAGTAVPLFSYGVQDENGKIVRDPSFPEIPTFEEVYRSMMGREPAGPEYDAYLACSVSAFAGQKPAVLPKETPAPIIAAYRKACEDAVRDPELIARRGDILGDYRQAVGPAADRLYATATSISPEARAWVRQFLTANHNARF</sequence>
<dbReference type="Gene3D" id="3.40.190.150">
    <property type="entry name" value="Bordetella uptake gene, domain 1"/>
    <property type="match status" value="1"/>
</dbReference>
<comment type="caution">
    <text evidence="3">The sequence shown here is derived from an EMBL/GenBank/DDBJ whole genome shotgun (WGS) entry which is preliminary data.</text>
</comment>
<proteinExistence type="inferred from homology"/>
<dbReference type="PANTHER" id="PTHR42928">
    <property type="entry name" value="TRICARBOXYLATE-BINDING PROTEIN"/>
    <property type="match status" value="1"/>
</dbReference>
<dbReference type="Proteomes" id="UP000245765">
    <property type="component" value="Unassembled WGS sequence"/>
</dbReference>
<feature type="signal peptide" evidence="2">
    <location>
        <begin position="1"/>
        <end position="25"/>
    </location>
</feature>
<dbReference type="OrthoDB" id="7239404at2"/>
<protein>
    <submittedName>
        <fullName evidence="3">Tricarboxylate transporter</fullName>
    </submittedName>
</protein>
<organism evidence="3 4">
    <name type="scientific">Falsiroseomonas bella</name>
    <dbReference type="NCBI Taxonomy" id="2184016"/>
    <lineage>
        <taxon>Bacteria</taxon>
        <taxon>Pseudomonadati</taxon>
        <taxon>Pseudomonadota</taxon>
        <taxon>Alphaproteobacteria</taxon>
        <taxon>Acetobacterales</taxon>
        <taxon>Roseomonadaceae</taxon>
        <taxon>Falsiroseomonas</taxon>
    </lineage>
</organism>
<name>A0A317FAY3_9PROT</name>
<dbReference type="AlphaFoldDB" id="A0A317FAY3"/>
<accession>A0A317FAY3</accession>
<evidence type="ECO:0000313" key="4">
    <source>
        <dbReference type="Proteomes" id="UP000245765"/>
    </source>
</evidence>
<dbReference type="RefSeq" id="WP_109871094.1">
    <property type="nucleotide sequence ID" value="NZ_QGNA01000003.1"/>
</dbReference>
<reference evidence="4" key="1">
    <citation type="submission" date="2018-05" db="EMBL/GenBank/DDBJ databases">
        <authorList>
            <person name="Du Z."/>
            <person name="Wang X."/>
        </authorList>
    </citation>
    <scope>NUCLEOTIDE SEQUENCE [LARGE SCALE GENOMIC DNA]</scope>
    <source>
        <strain evidence="4">CQN31</strain>
    </source>
</reference>